<evidence type="ECO:0000256" key="3">
    <source>
        <dbReference type="ARBA" id="ARBA00022723"/>
    </source>
</evidence>
<keyword evidence="4" id="KW-0460">Magnesium</keyword>
<dbReference type="RefSeq" id="WP_344972028.1">
    <property type="nucleotide sequence ID" value="NZ_BAABDD010000012.1"/>
</dbReference>
<accession>A0ABP7FX22</accession>
<evidence type="ECO:0000256" key="1">
    <source>
        <dbReference type="ARBA" id="ARBA00001946"/>
    </source>
</evidence>
<reference evidence="7" key="1">
    <citation type="journal article" date="2019" name="Int. J. Syst. Evol. Microbiol.">
        <title>The Global Catalogue of Microorganisms (GCM) 10K type strain sequencing project: providing services to taxonomists for standard genome sequencing and annotation.</title>
        <authorList>
            <consortium name="The Broad Institute Genomics Platform"/>
            <consortium name="The Broad Institute Genome Sequencing Center for Infectious Disease"/>
            <person name="Wu L."/>
            <person name="Ma J."/>
        </authorList>
    </citation>
    <scope>NUCLEOTIDE SEQUENCE [LARGE SCALE GENOMIC DNA]</scope>
    <source>
        <strain evidence="7">JCM 17137</strain>
    </source>
</reference>
<proteinExistence type="inferred from homology"/>
<comment type="cofactor">
    <cofactor evidence="1">
        <name>Mg(2+)</name>
        <dbReference type="ChEBI" id="CHEBI:18420"/>
    </cofactor>
</comment>
<dbReference type="SUPFAM" id="SSF56784">
    <property type="entry name" value="HAD-like"/>
    <property type="match status" value="1"/>
</dbReference>
<keyword evidence="7" id="KW-1185">Reference proteome</keyword>
<sequence length="250" mass="26996">MNHVSGTATAREEISAAIFDMDGAVTDTAFIHAASWKRVFDEFLRSHAQTTGGRFVPFDLRDDYLAHVEGRSHLDGARAFLSSRGIVLAEEESSTDPYVLTVAVLGDRKERLFLDYVRTYGVGAYPTTITLLKELRRAGVSTAVVSASRSCTVVLKAAGIAELFDVRVSDRDAERLHLPFKPEPALLVEAARRMGHPRSRTAVFKSSPAGVEAGVRSGFGLVIGVDRAGRAAEFYAHGAELVVSDLAGLC</sequence>
<dbReference type="PANTHER" id="PTHR46193">
    <property type="entry name" value="6-PHOSPHOGLUCONATE PHOSPHATASE"/>
    <property type="match status" value="1"/>
</dbReference>
<name>A0ABP7FX22_9ACTN</name>
<keyword evidence="3" id="KW-0479">Metal-binding</keyword>
<protein>
    <submittedName>
        <fullName evidence="6">Uncharacterized protein</fullName>
    </submittedName>
</protein>
<dbReference type="InterPro" id="IPR023198">
    <property type="entry name" value="PGP-like_dom2"/>
</dbReference>
<organism evidence="6 7">
    <name type="scientific">Salinactinospora qingdaonensis</name>
    <dbReference type="NCBI Taxonomy" id="702744"/>
    <lineage>
        <taxon>Bacteria</taxon>
        <taxon>Bacillati</taxon>
        <taxon>Actinomycetota</taxon>
        <taxon>Actinomycetes</taxon>
        <taxon>Streptosporangiales</taxon>
        <taxon>Nocardiopsidaceae</taxon>
        <taxon>Salinactinospora</taxon>
    </lineage>
</organism>
<evidence type="ECO:0000256" key="4">
    <source>
        <dbReference type="ARBA" id="ARBA00022842"/>
    </source>
</evidence>
<evidence type="ECO:0000313" key="7">
    <source>
        <dbReference type="Proteomes" id="UP001500908"/>
    </source>
</evidence>
<evidence type="ECO:0000256" key="5">
    <source>
        <dbReference type="ARBA" id="ARBA00023277"/>
    </source>
</evidence>
<dbReference type="InterPro" id="IPR023214">
    <property type="entry name" value="HAD_sf"/>
</dbReference>
<keyword evidence="5" id="KW-0119">Carbohydrate metabolism</keyword>
<comment type="caution">
    <text evidence="6">The sequence shown here is derived from an EMBL/GenBank/DDBJ whole genome shotgun (WGS) entry which is preliminary data.</text>
</comment>
<evidence type="ECO:0000313" key="6">
    <source>
        <dbReference type="EMBL" id="GAA3748065.1"/>
    </source>
</evidence>
<comment type="similarity">
    <text evidence="2">Belongs to the HAD-like hydrolase superfamily. CbbY/CbbZ/Gph/YieH family.</text>
</comment>
<dbReference type="PANTHER" id="PTHR46193:SF18">
    <property type="entry name" value="HEXITOL PHOSPHATASE B"/>
    <property type="match status" value="1"/>
</dbReference>
<dbReference type="InterPro" id="IPR051600">
    <property type="entry name" value="Beta-PGM-like"/>
</dbReference>
<dbReference type="EMBL" id="BAABDD010000012">
    <property type="protein sequence ID" value="GAA3748065.1"/>
    <property type="molecule type" value="Genomic_DNA"/>
</dbReference>
<dbReference type="Gene3D" id="3.40.50.1000">
    <property type="entry name" value="HAD superfamily/HAD-like"/>
    <property type="match status" value="1"/>
</dbReference>
<dbReference type="Proteomes" id="UP001500908">
    <property type="component" value="Unassembled WGS sequence"/>
</dbReference>
<dbReference type="Gene3D" id="1.10.150.240">
    <property type="entry name" value="Putative phosphatase, domain 2"/>
    <property type="match status" value="1"/>
</dbReference>
<gene>
    <name evidence="6" type="ORF">GCM10022402_29250</name>
</gene>
<dbReference type="Pfam" id="PF00702">
    <property type="entry name" value="Hydrolase"/>
    <property type="match status" value="1"/>
</dbReference>
<dbReference type="SFLD" id="SFLDS00003">
    <property type="entry name" value="Haloacid_Dehalogenase"/>
    <property type="match status" value="1"/>
</dbReference>
<evidence type="ECO:0000256" key="2">
    <source>
        <dbReference type="ARBA" id="ARBA00006171"/>
    </source>
</evidence>
<dbReference type="SFLD" id="SFLDG01129">
    <property type="entry name" value="C1.5:_HAD__Beta-PGM__Phosphata"/>
    <property type="match status" value="1"/>
</dbReference>
<dbReference type="InterPro" id="IPR036412">
    <property type="entry name" value="HAD-like_sf"/>
</dbReference>